<dbReference type="NCBIfam" id="TIGR03084">
    <property type="entry name" value="TIGR03084 family metal-binding protein"/>
    <property type="match status" value="1"/>
</dbReference>
<dbReference type="NCBIfam" id="TIGR03083">
    <property type="entry name" value="maleylpyruvate isomerase family mycothiol-dependent enzyme"/>
    <property type="match status" value="1"/>
</dbReference>
<organism evidence="2 3">
    <name type="scientific">Flavimaribacter sediminis</name>
    <dbReference type="NCBI Taxonomy" id="2865987"/>
    <lineage>
        <taxon>Bacteria</taxon>
        <taxon>Pseudomonadati</taxon>
        <taxon>Pseudomonadota</taxon>
        <taxon>Alphaproteobacteria</taxon>
        <taxon>Hyphomicrobiales</taxon>
        <taxon>Rhizobiaceae</taxon>
        <taxon>Flavimaribacter</taxon>
    </lineage>
</organism>
<dbReference type="InterPro" id="IPR017517">
    <property type="entry name" value="Maleyloyr_isom"/>
</dbReference>
<dbReference type="EMBL" id="JAICBX010000001">
    <property type="protein sequence ID" value="MBW8636096.1"/>
    <property type="molecule type" value="Genomic_DNA"/>
</dbReference>
<gene>
    <name evidence="2" type="ORF">K1W69_02770</name>
</gene>
<dbReference type="InterPro" id="IPR017518">
    <property type="entry name" value="CHP03084"/>
</dbReference>
<dbReference type="InterPro" id="IPR024344">
    <property type="entry name" value="MDMPI_metal-binding"/>
</dbReference>
<sequence>MQQATDFLEESRALHALVAPLGAERLKTVTQFKDWTIEDVIGHLHMFNHGALLTLRDRAAFDAFMVPIAEALQQGRSLRQVQYDWLGDTTGLRLAASWREGFEELADAYSKADPKARLAWAGPDMSARSCISARQMETWAHGQEVFDVLGEERVDTDRIRNIAHLGVTTFGWTFVNRGKPVPDPAPFVSLTAPSGEIWEWNEPQEDNCVTGPATGFCQVVTQTRNVADTQIEAVGPVAKYWMQNAQCFAGAVETPPAPGARFRMN</sequence>
<keyword evidence="3" id="KW-1185">Reference proteome</keyword>
<evidence type="ECO:0000313" key="2">
    <source>
        <dbReference type="EMBL" id="MBW8636096.1"/>
    </source>
</evidence>
<dbReference type="SUPFAM" id="SSF109854">
    <property type="entry name" value="DinB/YfiT-like putative metalloenzymes"/>
    <property type="match status" value="1"/>
</dbReference>
<dbReference type="Gene3D" id="1.20.120.450">
    <property type="entry name" value="dinb family like domain"/>
    <property type="match status" value="1"/>
</dbReference>
<dbReference type="Pfam" id="PF11716">
    <property type="entry name" value="MDMPI_N"/>
    <property type="match status" value="1"/>
</dbReference>
<dbReference type="RefSeq" id="WP_220226803.1">
    <property type="nucleotide sequence ID" value="NZ_JAICBX010000001.1"/>
</dbReference>
<dbReference type="Proteomes" id="UP001196509">
    <property type="component" value="Unassembled WGS sequence"/>
</dbReference>
<dbReference type="AlphaFoldDB" id="A0AAE3CZU9"/>
<name>A0AAE3CZU9_9HYPH</name>
<feature type="domain" description="Mycothiol-dependent maleylpyruvate isomerase metal-binding" evidence="1">
    <location>
        <begin position="8"/>
        <end position="145"/>
    </location>
</feature>
<dbReference type="GO" id="GO:0046872">
    <property type="term" value="F:metal ion binding"/>
    <property type="evidence" value="ECO:0007669"/>
    <property type="project" value="InterPro"/>
</dbReference>
<comment type="caution">
    <text evidence="2">The sequence shown here is derived from an EMBL/GenBank/DDBJ whole genome shotgun (WGS) entry which is preliminary data.</text>
</comment>
<protein>
    <submittedName>
        <fullName evidence="2">TIGR03084 family protein</fullName>
    </submittedName>
</protein>
<proteinExistence type="predicted"/>
<reference evidence="2" key="1">
    <citation type="submission" date="2021-08" db="EMBL/GenBank/DDBJ databases">
        <title>Hoeflea bacterium WL0058 sp. nov., isolated from the sediment.</title>
        <authorList>
            <person name="Wang L."/>
            <person name="Zhang D."/>
        </authorList>
    </citation>
    <scope>NUCLEOTIDE SEQUENCE</scope>
    <source>
        <strain evidence="2">WL0058</strain>
    </source>
</reference>
<accession>A0AAE3CZU9</accession>
<dbReference type="InterPro" id="IPR034660">
    <property type="entry name" value="DinB/YfiT-like"/>
</dbReference>
<evidence type="ECO:0000313" key="3">
    <source>
        <dbReference type="Proteomes" id="UP001196509"/>
    </source>
</evidence>
<evidence type="ECO:0000259" key="1">
    <source>
        <dbReference type="Pfam" id="PF11716"/>
    </source>
</evidence>